<dbReference type="Gene3D" id="3.30.160.60">
    <property type="entry name" value="Classic Zinc Finger"/>
    <property type="match status" value="1"/>
</dbReference>
<feature type="region of interest" description="Disordered" evidence="6">
    <location>
        <begin position="1"/>
        <end position="42"/>
    </location>
</feature>
<gene>
    <name evidence="8" type="ORF">BaRGS_00019435</name>
</gene>
<dbReference type="GO" id="GO:0032502">
    <property type="term" value="P:developmental process"/>
    <property type="evidence" value="ECO:0007669"/>
    <property type="project" value="UniProtKB-ARBA"/>
</dbReference>
<dbReference type="InterPro" id="IPR013087">
    <property type="entry name" value="Znf_C2H2_type"/>
</dbReference>
<organism evidence="8 9">
    <name type="scientific">Batillaria attramentaria</name>
    <dbReference type="NCBI Taxonomy" id="370345"/>
    <lineage>
        <taxon>Eukaryota</taxon>
        <taxon>Metazoa</taxon>
        <taxon>Spiralia</taxon>
        <taxon>Lophotrochozoa</taxon>
        <taxon>Mollusca</taxon>
        <taxon>Gastropoda</taxon>
        <taxon>Caenogastropoda</taxon>
        <taxon>Sorbeoconcha</taxon>
        <taxon>Cerithioidea</taxon>
        <taxon>Batillariidae</taxon>
        <taxon>Batillaria</taxon>
    </lineage>
</organism>
<dbReference type="Proteomes" id="UP001519460">
    <property type="component" value="Unassembled WGS sequence"/>
</dbReference>
<keyword evidence="2" id="KW-0677">Repeat</keyword>
<evidence type="ECO:0000256" key="6">
    <source>
        <dbReference type="SAM" id="MobiDB-lite"/>
    </source>
</evidence>
<evidence type="ECO:0000256" key="5">
    <source>
        <dbReference type="PROSITE-ProRule" id="PRU00042"/>
    </source>
</evidence>
<keyword evidence="4" id="KW-0862">Zinc</keyword>
<reference evidence="8 9" key="1">
    <citation type="journal article" date="2023" name="Sci. Data">
        <title>Genome assembly of the Korean intertidal mud-creeper Batillaria attramentaria.</title>
        <authorList>
            <person name="Patra A.K."/>
            <person name="Ho P.T."/>
            <person name="Jun S."/>
            <person name="Lee S.J."/>
            <person name="Kim Y."/>
            <person name="Won Y.J."/>
        </authorList>
    </citation>
    <scope>NUCLEOTIDE SEQUENCE [LARGE SCALE GENOMIC DNA]</scope>
    <source>
        <strain evidence="8">Wonlab-2016</strain>
    </source>
</reference>
<proteinExistence type="predicted"/>
<dbReference type="PROSITE" id="PS50157">
    <property type="entry name" value="ZINC_FINGER_C2H2_2"/>
    <property type="match status" value="1"/>
</dbReference>
<evidence type="ECO:0000256" key="3">
    <source>
        <dbReference type="ARBA" id="ARBA00022771"/>
    </source>
</evidence>
<evidence type="ECO:0000313" key="8">
    <source>
        <dbReference type="EMBL" id="KAK7489327.1"/>
    </source>
</evidence>
<dbReference type="FunFam" id="3.30.160.60:FF:000202">
    <property type="entry name" value="Zinc finger protein 574"/>
    <property type="match status" value="1"/>
</dbReference>
<evidence type="ECO:0000256" key="2">
    <source>
        <dbReference type="ARBA" id="ARBA00022737"/>
    </source>
</evidence>
<sequence>MQTSTVTSSLSAPQPPAPTVPSEPTSLPKVPESASCGKNARKVERTRSGLRIQEKWFSLERAFRCGKCGKSFSLRPVLVRHMKTMHSSCELKTLQGPEDTGSVE</sequence>
<accession>A0ABD0KR24</accession>
<evidence type="ECO:0000259" key="7">
    <source>
        <dbReference type="PROSITE" id="PS50157"/>
    </source>
</evidence>
<dbReference type="InterPro" id="IPR036236">
    <property type="entry name" value="Znf_C2H2_sf"/>
</dbReference>
<dbReference type="GO" id="GO:0008270">
    <property type="term" value="F:zinc ion binding"/>
    <property type="evidence" value="ECO:0007669"/>
    <property type="project" value="UniProtKB-KW"/>
</dbReference>
<keyword evidence="1" id="KW-0479">Metal-binding</keyword>
<evidence type="ECO:0000256" key="1">
    <source>
        <dbReference type="ARBA" id="ARBA00022723"/>
    </source>
</evidence>
<keyword evidence="3 5" id="KW-0863">Zinc-finger</keyword>
<keyword evidence="9" id="KW-1185">Reference proteome</keyword>
<comment type="caution">
    <text evidence="8">The sequence shown here is derived from an EMBL/GenBank/DDBJ whole genome shotgun (WGS) entry which is preliminary data.</text>
</comment>
<name>A0ABD0KR24_9CAEN</name>
<protein>
    <recommendedName>
        <fullName evidence="7">C2H2-type domain-containing protein</fullName>
    </recommendedName>
</protein>
<feature type="domain" description="C2H2-type" evidence="7">
    <location>
        <begin position="63"/>
        <end position="91"/>
    </location>
</feature>
<dbReference type="AlphaFoldDB" id="A0ABD0KR24"/>
<evidence type="ECO:0000256" key="4">
    <source>
        <dbReference type="ARBA" id="ARBA00022833"/>
    </source>
</evidence>
<dbReference type="SMART" id="SM00355">
    <property type="entry name" value="ZnF_C2H2"/>
    <property type="match status" value="1"/>
</dbReference>
<feature type="compositionally biased region" description="Polar residues" evidence="6">
    <location>
        <begin position="1"/>
        <end position="12"/>
    </location>
</feature>
<evidence type="ECO:0000313" key="9">
    <source>
        <dbReference type="Proteomes" id="UP001519460"/>
    </source>
</evidence>
<dbReference type="EMBL" id="JACVVK020000139">
    <property type="protein sequence ID" value="KAK7489327.1"/>
    <property type="molecule type" value="Genomic_DNA"/>
</dbReference>
<dbReference type="SUPFAM" id="SSF57667">
    <property type="entry name" value="beta-beta-alpha zinc fingers"/>
    <property type="match status" value="1"/>
</dbReference>
<dbReference type="PROSITE" id="PS00028">
    <property type="entry name" value="ZINC_FINGER_C2H2_1"/>
    <property type="match status" value="1"/>
</dbReference>